<accession>A0A1X1D507</accession>
<dbReference type="EMBL" id="MLFR01000001">
    <property type="protein sequence ID" value="ORM71765.1"/>
    <property type="molecule type" value="Genomic_DNA"/>
</dbReference>
<dbReference type="Proteomes" id="UP000193558">
    <property type="component" value="Unassembled WGS sequence"/>
</dbReference>
<evidence type="ECO:0008006" key="3">
    <source>
        <dbReference type="Google" id="ProtNLM"/>
    </source>
</evidence>
<dbReference type="InterPro" id="IPR005358">
    <property type="entry name" value="Puta_zinc/iron-chelating_dom"/>
</dbReference>
<comment type="caution">
    <text evidence="1">The sequence shown here is derived from an EMBL/GenBank/DDBJ whole genome shotgun (WGS) entry which is preliminary data.</text>
</comment>
<proteinExistence type="predicted"/>
<name>A0A1X1D507_9GAMM</name>
<organism evidence="1 2">
    <name type="scientific">Pantoea rwandensis</name>
    <dbReference type="NCBI Taxonomy" id="1076550"/>
    <lineage>
        <taxon>Bacteria</taxon>
        <taxon>Pseudomonadati</taxon>
        <taxon>Pseudomonadota</taxon>
        <taxon>Gammaproteobacteria</taxon>
        <taxon>Enterobacterales</taxon>
        <taxon>Erwiniaceae</taxon>
        <taxon>Pantoea</taxon>
    </lineage>
</organism>
<dbReference type="AlphaFoldDB" id="A0A1X1D507"/>
<protein>
    <recommendedName>
        <fullName evidence="3">Lysine-N-methylase</fullName>
    </recommendedName>
</protein>
<dbReference type="Pfam" id="PF03692">
    <property type="entry name" value="CxxCxxCC"/>
    <property type="match status" value="1"/>
</dbReference>
<evidence type="ECO:0000313" key="2">
    <source>
        <dbReference type="Proteomes" id="UP000193558"/>
    </source>
</evidence>
<evidence type="ECO:0000313" key="1">
    <source>
        <dbReference type="EMBL" id="ORM71765.1"/>
    </source>
</evidence>
<sequence length="401" mass="46149">MEDIVIIEPAFLNQFQCVGSACIDHCCKGWEIELDEPTVTRYMTSENIEIRHIAAEKIVTTQASHTSWGKILRQSNGNCAFLDKDRLCKVHKTLGEKSLSTTCALYPRIYASYKYEIRSNLTLSCPEAARLLLTTPDAMLFSEKIKQNPHALDSPEIFQEDRLLNLMCSHIINSCDENIEEGLYGIIKLIQYREEILEGDGFVENLMVYFEGVQDAIKNGVIRRQVEDLPTDYHLQSNLLLHLQKYLGTKEEGRGGNILLTYVQKLNLLHKDEDSGANTAVQSFQQLNKIWHEKAASWLRERHFLLSNYMQYRIYEDFFPFKKGRSPISNLHFLLSEWFLLKCLITASVELDTSMEEADVINIIYSYHSVTRHDKNAEDLLLAEVNKSNFSHGLNLLCILK</sequence>
<dbReference type="RefSeq" id="WP_084931461.1">
    <property type="nucleotide sequence ID" value="NZ_MLFR01000001.1"/>
</dbReference>
<reference evidence="1 2" key="1">
    <citation type="journal article" date="2017" name="Antonie Van Leeuwenhoek">
        <title>Phylogenomic resolution of the bacterial genus Pantoea and its relationship with Erwinia and Tatumella.</title>
        <authorList>
            <person name="Palmer M."/>
            <person name="Steenkamp E.T."/>
            <person name="Coetzee M.P."/>
            <person name="Chan W.Y."/>
            <person name="van Zyl E."/>
            <person name="De Maayer P."/>
            <person name="Coutinho T.A."/>
            <person name="Blom J."/>
            <person name="Smits T.H."/>
            <person name="Duffy B."/>
            <person name="Venter S.N."/>
        </authorList>
    </citation>
    <scope>NUCLEOTIDE SEQUENCE [LARGE SCALE GENOMIC DNA]</scope>
    <source>
        <strain evidence="1 2">LMG 26275</strain>
    </source>
</reference>
<gene>
    <name evidence="1" type="ORF">HA51_01455</name>
</gene>
<dbReference type="NCBIfam" id="NF038110">
    <property type="entry name" value="Lys_methyl_FliB"/>
    <property type="match status" value="1"/>
</dbReference>